<dbReference type="PANTHER" id="PTHR46797:SF1">
    <property type="entry name" value="METHYLPHOSPHONATE SYNTHASE"/>
    <property type="match status" value="1"/>
</dbReference>
<gene>
    <name evidence="3" type="ORF">F8566_46015</name>
</gene>
<dbReference type="GO" id="GO:0005829">
    <property type="term" value="C:cytosol"/>
    <property type="evidence" value="ECO:0007669"/>
    <property type="project" value="TreeGrafter"/>
</dbReference>
<dbReference type="CDD" id="cd02209">
    <property type="entry name" value="cupin_XRE_C"/>
    <property type="match status" value="1"/>
</dbReference>
<organism evidence="3 4">
    <name type="scientific">Actinomadura rudentiformis</name>
    <dbReference type="NCBI Taxonomy" id="359158"/>
    <lineage>
        <taxon>Bacteria</taxon>
        <taxon>Bacillati</taxon>
        <taxon>Actinomycetota</taxon>
        <taxon>Actinomycetes</taxon>
        <taxon>Streptosporangiales</taxon>
        <taxon>Thermomonosporaceae</taxon>
        <taxon>Actinomadura</taxon>
    </lineage>
</organism>
<dbReference type="PANTHER" id="PTHR46797">
    <property type="entry name" value="HTH-TYPE TRANSCRIPTIONAL REGULATOR"/>
    <property type="match status" value="1"/>
</dbReference>
<dbReference type="RefSeq" id="WP_151570122.1">
    <property type="nucleotide sequence ID" value="NZ_WBMT01000031.1"/>
</dbReference>
<dbReference type="Pfam" id="PF01381">
    <property type="entry name" value="HTH_3"/>
    <property type="match status" value="1"/>
</dbReference>
<protein>
    <submittedName>
        <fullName evidence="3">Helix-turn-helix domain-containing protein</fullName>
    </submittedName>
</protein>
<proteinExistence type="predicted"/>
<dbReference type="Gene3D" id="2.60.120.10">
    <property type="entry name" value="Jelly Rolls"/>
    <property type="match status" value="1"/>
</dbReference>
<dbReference type="InterPro" id="IPR050807">
    <property type="entry name" value="TransReg_Diox_bact_type"/>
</dbReference>
<dbReference type="Proteomes" id="UP000468735">
    <property type="component" value="Unassembled WGS sequence"/>
</dbReference>
<dbReference type="SUPFAM" id="SSF51182">
    <property type="entry name" value="RmlC-like cupins"/>
    <property type="match status" value="1"/>
</dbReference>
<feature type="domain" description="HTH cro/C1-type" evidence="2">
    <location>
        <begin position="12"/>
        <end position="66"/>
    </location>
</feature>
<name>A0A6H9Y890_9ACTN</name>
<dbReference type="InterPro" id="IPR001387">
    <property type="entry name" value="Cro/C1-type_HTH"/>
</dbReference>
<evidence type="ECO:0000313" key="3">
    <source>
        <dbReference type="EMBL" id="KAB2340218.1"/>
    </source>
</evidence>
<dbReference type="GO" id="GO:0003677">
    <property type="term" value="F:DNA binding"/>
    <property type="evidence" value="ECO:0007669"/>
    <property type="project" value="UniProtKB-KW"/>
</dbReference>
<keyword evidence="1" id="KW-0238">DNA-binding</keyword>
<evidence type="ECO:0000313" key="4">
    <source>
        <dbReference type="Proteomes" id="UP000468735"/>
    </source>
</evidence>
<dbReference type="SUPFAM" id="SSF47413">
    <property type="entry name" value="lambda repressor-like DNA-binding domains"/>
    <property type="match status" value="1"/>
</dbReference>
<dbReference type="Pfam" id="PF07883">
    <property type="entry name" value="Cupin_2"/>
    <property type="match status" value="1"/>
</dbReference>
<dbReference type="InterPro" id="IPR010982">
    <property type="entry name" value="Lambda_DNA-bd_dom_sf"/>
</dbReference>
<dbReference type="SMART" id="SM00530">
    <property type="entry name" value="HTH_XRE"/>
    <property type="match status" value="1"/>
</dbReference>
<reference evidence="3 4" key="1">
    <citation type="submission" date="2019-09" db="EMBL/GenBank/DDBJ databases">
        <title>Actinomadura physcomitrii sp. nov., a novel actinomycete isolated from moss [Physcomitrium sphaericum (Ludw) Fuernr].</title>
        <authorList>
            <person name="Zhuang X."/>
            <person name="Liu C."/>
        </authorList>
    </citation>
    <scope>NUCLEOTIDE SEQUENCE [LARGE SCALE GENOMIC DNA]</scope>
    <source>
        <strain evidence="3 4">HMC1</strain>
    </source>
</reference>
<dbReference type="InterPro" id="IPR013096">
    <property type="entry name" value="Cupin_2"/>
</dbReference>
<dbReference type="InterPro" id="IPR014710">
    <property type="entry name" value="RmlC-like_jellyroll"/>
</dbReference>
<dbReference type="InterPro" id="IPR011051">
    <property type="entry name" value="RmlC_Cupin_sf"/>
</dbReference>
<accession>A0A6H9Y890</accession>
<evidence type="ECO:0000259" key="2">
    <source>
        <dbReference type="PROSITE" id="PS50943"/>
    </source>
</evidence>
<dbReference type="CDD" id="cd00093">
    <property type="entry name" value="HTH_XRE"/>
    <property type="match status" value="1"/>
</dbReference>
<sequence>MTEANQLVARNVRRFRRERGLSLGEVARRSGLSKQTLSKIEQGVGNPTVDTLAQLGGALDVSIRRLMTEWGTPVFVQRQGDGEWADAEGWSERLLDEVYGSGHVRTLLLRLERTRATPEIGPHTPGTLHHLYVITGKLRTGPLSEQVDLSAGDFVRFPGDVPHRHTCLTDRVVAHMVTTVPQVRQIGPIGPIEQIVRSPKEPPEES</sequence>
<evidence type="ECO:0000256" key="1">
    <source>
        <dbReference type="ARBA" id="ARBA00023125"/>
    </source>
</evidence>
<dbReference type="Gene3D" id="1.10.260.40">
    <property type="entry name" value="lambda repressor-like DNA-binding domains"/>
    <property type="match status" value="1"/>
</dbReference>
<keyword evidence="4" id="KW-1185">Reference proteome</keyword>
<dbReference type="GO" id="GO:0003700">
    <property type="term" value="F:DNA-binding transcription factor activity"/>
    <property type="evidence" value="ECO:0007669"/>
    <property type="project" value="TreeGrafter"/>
</dbReference>
<comment type="caution">
    <text evidence="3">The sequence shown here is derived from an EMBL/GenBank/DDBJ whole genome shotgun (WGS) entry which is preliminary data.</text>
</comment>
<dbReference type="AlphaFoldDB" id="A0A6H9Y890"/>
<dbReference type="OrthoDB" id="5584941at2"/>
<dbReference type="EMBL" id="WBMT01000031">
    <property type="protein sequence ID" value="KAB2340218.1"/>
    <property type="molecule type" value="Genomic_DNA"/>
</dbReference>
<dbReference type="PROSITE" id="PS50943">
    <property type="entry name" value="HTH_CROC1"/>
    <property type="match status" value="1"/>
</dbReference>